<gene>
    <name evidence="1" type="ORF">Q9L58_010567</name>
</gene>
<sequence>MIDSGTSRCFIRPAFAALQGSLIDLLANQHERTVIDGPPIASGAVFYTTKVAMNIFAHIELLTCFMGGGSLSPETITLGMTLDILLGPHVFSAPSQ</sequence>
<evidence type="ECO:0000313" key="2">
    <source>
        <dbReference type="Proteomes" id="UP001447188"/>
    </source>
</evidence>
<organism evidence="1 2">
    <name type="scientific">Discina gigas</name>
    <dbReference type="NCBI Taxonomy" id="1032678"/>
    <lineage>
        <taxon>Eukaryota</taxon>
        <taxon>Fungi</taxon>
        <taxon>Dikarya</taxon>
        <taxon>Ascomycota</taxon>
        <taxon>Pezizomycotina</taxon>
        <taxon>Pezizomycetes</taxon>
        <taxon>Pezizales</taxon>
        <taxon>Discinaceae</taxon>
        <taxon>Discina</taxon>
    </lineage>
</organism>
<name>A0ABR3G3T3_9PEZI</name>
<evidence type="ECO:0000313" key="1">
    <source>
        <dbReference type="EMBL" id="KAL0630584.1"/>
    </source>
</evidence>
<protein>
    <submittedName>
        <fullName evidence="1">Uncharacterized protein</fullName>
    </submittedName>
</protein>
<reference evidence="1 2" key="1">
    <citation type="submission" date="2024-02" db="EMBL/GenBank/DDBJ databases">
        <title>Discinaceae phylogenomics.</title>
        <authorList>
            <person name="Dirks A.C."/>
            <person name="James T.Y."/>
        </authorList>
    </citation>
    <scope>NUCLEOTIDE SEQUENCE [LARGE SCALE GENOMIC DNA]</scope>
    <source>
        <strain evidence="1 2">ACD0624</strain>
    </source>
</reference>
<keyword evidence="2" id="KW-1185">Reference proteome</keyword>
<comment type="caution">
    <text evidence="1">The sequence shown here is derived from an EMBL/GenBank/DDBJ whole genome shotgun (WGS) entry which is preliminary data.</text>
</comment>
<proteinExistence type="predicted"/>
<dbReference type="Proteomes" id="UP001447188">
    <property type="component" value="Unassembled WGS sequence"/>
</dbReference>
<accession>A0ABR3G3T3</accession>
<dbReference type="EMBL" id="JBBBZM010000488">
    <property type="protein sequence ID" value="KAL0630584.1"/>
    <property type="molecule type" value="Genomic_DNA"/>
</dbReference>